<dbReference type="GO" id="GO:0032977">
    <property type="term" value="F:membrane insertase activity"/>
    <property type="evidence" value="ECO:0007669"/>
    <property type="project" value="InterPro"/>
</dbReference>
<dbReference type="InterPro" id="IPR028055">
    <property type="entry name" value="YidC/Oxa/ALB_C"/>
</dbReference>
<evidence type="ECO:0000313" key="13">
    <source>
        <dbReference type="Proteomes" id="UP000230595"/>
    </source>
</evidence>
<comment type="subcellular location">
    <subcellularLocation>
        <location evidence="1">Cell membrane</location>
        <topology evidence="1">Multi-pass membrane protein</topology>
    </subcellularLocation>
    <subcellularLocation>
        <location evidence="9">Membrane</location>
        <topology evidence="9">Multi-pass membrane protein</topology>
    </subcellularLocation>
</comment>
<comment type="similarity">
    <text evidence="9">Belongs to the OXA1/ALB3/YidC family.</text>
</comment>
<dbReference type="Proteomes" id="UP000230595">
    <property type="component" value="Unassembled WGS sequence"/>
</dbReference>
<dbReference type="InterPro" id="IPR001708">
    <property type="entry name" value="YidC/ALB3/OXA1/COX18"/>
</dbReference>
<dbReference type="GO" id="GO:0015031">
    <property type="term" value="P:protein transport"/>
    <property type="evidence" value="ECO:0007669"/>
    <property type="project" value="UniProtKB-KW"/>
</dbReference>
<keyword evidence="6 10" id="KW-1133">Transmembrane helix</keyword>
<dbReference type="AlphaFoldDB" id="A0A2M7CQJ7"/>
<dbReference type="GO" id="GO:0005886">
    <property type="term" value="C:plasma membrane"/>
    <property type="evidence" value="ECO:0007669"/>
    <property type="project" value="UniProtKB-SubCell"/>
</dbReference>
<keyword evidence="3" id="KW-1003">Cell membrane</keyword>
<evidence type="ECO:0000313" key="12">
    <source>
        <dbReference type="EMBL" id="PIV31937.1"/>
    </source>
</evidence>
<dbReference type="NCBIfam" id="TIGR03592">
    <property type="entry name" value="yidC_oxa1_cterm"/>
    <property type="match status" value="1"/>
</dbReference>
<evidence type="ECO:0000256" key="9">
    <source>
        <dbReference type="RuleBase" id="RU003945"/>
    </source>
</evidence>
<gene>
    <name evidence="12" type="ORF">COS33_00550</name>
</gene>
<keyword evidence="2" id="KW-0813">Transport</keyword>
<evidence type="ECO:0000256" key="6">
    <source>
        <dbReference type="ARBA" id="ARBA00022989"/>
    </source>
</evidence>
<feature type="transmembrane region" description="Helical" evidence="10">
    <location>
        <begin position="139"/>
        <end position="158"/>
    </location>
</feature>
<dbReference type="GO" id="GO:0051205">
    <property type="term" value="P:protein insertion into membrane"/>
    <property type="evidence" value="ECO:0007669"/>
    <property type="project" value="TreeGrafter"/>
</dbReference>
<dbReference type="InterPro" id="IPR047196">
    <property type="entry name" value="YidC_ALB_C"/>
</dbReference>
<evidence type="ECO:0000256" key="5">
    <source>
        <dbReference type="ARBA" id="ARBA00022927"/>
    </source>
</evidence>
<reference evidence="13" key="1">
    <citation type="submission" date="2017-09" db="EMBL/GenBank/DDBJ databases">
        <title>Depth-based differentiation of microbial function through sediment-hosted aquifers and enrichment of novel symbionts in the deep terrestrial subsurface.</title>
        <authorList>
            <person name="Probst A.J."/>
            <person name="Ladd B."/>
            <person name="Jarett J.K."/>
            <person name="Geller-Mcgrath D.E."/>
            <person name="Sieber C.M.K."/>
            <person name="Emerson J.B."/>
            <person name="Anantharaman K."/>
            <person name="Thomas B.C."/>
            <person name="Malmstrom R."/>
            <person name="Stieglmeier M."/>
            <person name="Klingl A."/>
            <person name="Woyke T."/>
            <person name="Ryan C.M."/>
            <person name="Banfield J.F."/>
        </authorList>
    </citation>
    <scope>NUCLEOTIDE SEQUENCE [LARGE SCALE GENOMIC DNA]</scope>
</reference>
<evidence type="ECO:0000256" key="7">
    <source>
        <dbReference type="ARBA" id="ARBA00023136"/>
    </source>
</evidence>
<protein>
    <recommendedName>
        <fullName evidence="11">Membrane insertase YidC/Oxa/ALB C-terminal domain-containing protein</fullName>
    </recommendedName>
</protein>
<evidence type="ECO:0000256" key="1">
    <source>
        <dbReference type="ARBA" id="ARBA00004651"/>
    </source>
</evidence>
<dbReference type="CDD" id="cd20070">
    <property type="entry name" value="5TM_YidC_Alb3"/>
    <property type="match status" value="1"/>
</dbReference>
<evidence type="ECO:0000256" key="4">
    <source>
        <dbReference type="ARBA" id="ARBA00022692"/>
    </source>
</evidence>
<keyword evidence="8" id="KW-0143">Chaperone</keyword>
<evidence type="ECO:0000256" key="2">
    <source>
        <dbReference type="ARBA" id="ARBA00022448"/>
    </source>
</evidence>
<accession>A0A2M7CQJ7</accession>
<proteinExistence type="inferred from homology"/>
<name>A0A2M7CQJ7_9BACT</name>
<keyword evidence="7 10" id="KW-0472">Membrane</keyword>
<feature type="transmembrane region" description="Helical" evidence="10">
    <location>
        <begin position="29"/>
        <end position="49"/>
    </location>
</feature>
<keyword evidence="5" id="KW-0653">Protein transport</keyword>
<evidence type="ECO:0000256" key="3">
    <source>
        <dbReference type="ARBA" id="ARBA00022475"/>
    </source>
</evidence>
<dbReference type="PANTHER" id="PTHR12428">
    <property type="entry name" value="OXA1"/>
    <property type="match status" value="1"/>
</dbReference>
<evidence type="ECO:0000256" key="10">
    <source>
        <dbReference type="SAM" id="Phobius"/>
    </source>
</evidence>
<dbReference type="EMBL" id="PEUH01000009">
    <property type="protein sequence ID" value="PIV31937.1"/>
    <property type="molecule type" value="Genomic_DNA"/>
</dbReference>
<feature type="transmembrane region" description="Helical" evidence="10">
    <location>
        <begin position="98"/>
        <end position="119"/>
    </location>
</feature>
<comment type="caution">
    <text evidence="12">The sequence shown here is derived from an EMBL/GenBank/DDBJ whole genome shotgun (WGS) entry which is preliminary data.</text>
</comment>
<evidence type="ECO:0000259" key="11">
    <source>
        <dbReference type="Pfam" id="PF02096"/>
    </source>
</evidence>
<feature type="transmembrane region" description="Helical" evidence="10">
    <location>
        <begin position="179"/>
        <end position="202"/>
    </location>
</feature>
<feature type="domain" description="Membrane insertase YidC/Oxa/ALB C-terminal" evidence="11">
    <location>
        <begin position="30"/>
        <end position="217"/>
    </location>
</feature>
<dbReference type="Pfam" id="PF02096">
    <property type="entry name" value="60KD_IMP"/>
    <property type="match status" value="1"/>
</dbReference>
<sequence length="227" mass="25708">MSSLFNTYLYNPLLSALIFLYENIPGHDLGVAIIVLTVVIRIILLPLFYKGAKDQAIMQRLAPKIKEIQKNHKDDRAKQAQALMELYREHKVNPFSQFLIIIIQLPVLIALYWVFLRGIPANSGLDHYFLGFIDLSSRSLIIVVLAALAQYLQGKLALPKIAKNNSELSPMEKMGRQMVFFGPVLTIMFLSYLPSAVGLYWLTTSIFSVIQQIVINKRLNISTNGKN</sequence>
<keyword evidence="4 9" id="KW-0812">Transmembrane</keyword>
<organism evidence="12 13">
    <name type="scientific">Candidatus Wolfebacteria bacterium CG02_land_8_20_14_3_00_37_12</name>
    <dbReference type="NCBI Taxonomy" id="1975066"/>
    <lineage>
        <taxon>Bacteria</taxon>
        <taxon>Candidatus Wolfeibacteriota</taxon>
    </lineage>
</organism>
<dbReference type="PANTHER" id="PTHR12428:SF65">
    <property type="entry name" value="CYTOCHROME C OXIDASE ASSEMBLY PROTEIN COX18, MITOCHONDRIAL"/>
    <property type="match status" value="1"/>
</dbReference>
<evidence type="ECO:0000256" key="8">
    <source>
        <dbReference type="ARBA" id="ARBA00023186"/>
    </source>
</evidence>